<evidence type="ECO:0000256" key="4">
    <source>
        <dbReference type="ARBA" id="ARBA00022741"/>
    </source>
</evidence>
<accession>T0ZW89</accession>
<dbReference type="InterPro" id="IPR001412">
    <property type="entry name" value="aa-tRNA-synth_I_CS"/>
</dbReference>
<dbReference type="Gene3D" id="3.40.50.620">
    <property type="entry name" value="HUPs"/>
    <property type="match status" value="1"/>
</dbReference>
<dbReference type="PROSITE" id="PS00178">
    <property type="entry name" value="AA_TRNA_LIGASE_I"/>
    <property type="match status" value="1"/>
</dbReference>
<evidence type="ECO:0000256" key="2">
    <source>
        <dbReference type="ARBA" id="ARBA00013164"/>
    </source>
</evidence>
<dbReference type="EMBL" id="AUZZ01005646">
    <property type="protein sequence ID" value="EQD48813.1"/>
    <property type="molecule type" value="Genomic_DNA"/>
</dbReference>
<evidence type="ECO:0000259" key="8">
    <source>
        <dbReference type="Pfam" id="PF09334"/>
    </source>
</evidence>
<dbReference type="PANTHER" id="PTHR43740">
    <property type="entry name" value="LEUCYL-TRNA SYNTHETASE"/>
    <property type="match status" value="1"/>
</dbReference>
<dbReference type="GO" id="GO:0005524">
    <property type="term" value="F:ATP binding"/>
    <property type="evidence" value="ECO:0007669"/>
    <property type="project" value="UniProtKB-KW"/>
</dbReference>
<keyword evidence="5" id="KW-0067">ATP-binding</keyword>
<protein>
    <recommendedName>
        <fullName evidence="2">leucine--tRNA ligase</fullName>
        <ecNumber evidence="2">6.1.1.4</ecNumber>
    </recommendedName>
</protein>
<name>T0ZW89_9ZZZZ</name>
<reference evidence="9" key="2">
    <citation type="journal article" date="2014" name="ISME J.">
        <title>Microbial stratification in low pH oxic and suboxic macroscopic growths along an acid mine drainage.</title>
        <authorList>
            <person name="Mendez-Garcia C."/>
            <person name="Mesa V."/>
            <person name="Sprenger R.R."/>
            <person name="Richter M."/>
            <person name="Diez M.S."/>
            <person name="Solano J."/>
            <person name="Bargiela R."/>
            <person name="Golyshina O.V."/>
            <person name="Manteca A."/>
            <person name="Ramos J.L."/>
            <person name="Gallego J.R."/>
            <person name="Llorente I."/>
            <person name="Martins Dos Santos V.A."/>
            <person name="Jensen O.N."/>
            <person name="Pelaez A.I."/>
            <person name="Sanchez J."/>
            <person name="Ferrer M."/>
        </authorList>
    </citation>
    <scope>NUCLEOTIDE SEQUENCE</scope>
</reference>
<comment type="similarity">
    <text evidence="1">Belongs to the class-I aminoacyl-tRNA synthetase family.</text>
</comment>
<dbReference type="InterPro" id="IPR002302">
    <property type="entry name" value="Leu-tRNA-ligase"/>
</dbReference>
<keyword evidence="4" id="KW-0547">Nucleotide-binding</keyword>
<dbReference type="PANTHER" id="PTHR43740:SF2">
    <property type="entry name" value="LEUCINE--TRNA LIGASE, MITOCHONDRIAL"/>
    <property type="match status" value="1"/>
</dbReference>
<evidence type="ECO:0000256" key="1">
    <source>
        <dbReference type="ARBA" id="ARBA00005594"/>
    </source>
</evidence>
<keyword evidence="7 9" id="KW-0030">Aminoacyl-tRNA synthetase</keyword>
<dbReference type="InterPro" id="IPR014729">
    <property type="entry name" value="Rossmann-like_a/b/a_fold"/>
</dbReference>
<gene>
    <name evidence="9" type="ORF">B2A_07848</name>
</gene>
<evidence type="ECO:0000256" key="6">
    <source>
        <dbReference type="ARBA" id="ARBA00022917"/>
    </source>
</evidence>
<sequence>MDPARAARWQEAWAREELAIARRKEGVPKFYALVAYPGPSGFLHVGHFLGLVYADILHRYHRMLGERVFFPTGVHASGLPAVVFAAKVRDGDPAVRRALDERGIPAEIRARLSDPETAARFLGAQYLEDFRAMGILVDPTAHLT</sequence>
<dbReference type="GO" id="GO:0005829">
    <property type="term" value="C:cytosol"/>
    <property type="evidence" value="ECO:0007669"/>
    <property type="project" value="TreeGrafter"/>
</dbReference>
<evidence type="ECO:0000256" key="3">
    <source>
        <dbReference type="ARBA" id="ARBA00022598"/>
    </source>
</evidence>
<evidence type="ECO:0000313" key="9">
    <source>
        <dbReference type="EMBL" id="EQD48813.1"/>
    </source>
</evidence>
<feature type="domain" description="Methionyl/Leucyl tRNA synthetase" evidence="8">
    <location>
        <begin position="35"/>
        <end position="87"/>
    </location>
</feature>
<organism evidence="9">
    <name type="scientific">mine drainage metagenome</name>
    <dbReference type="NCBI Taxonomy" id="410659"/>
    <lineage>
        <taxon>unclassified sequences</taxon>
        <taxon>metagenomes</taxon>
        <taxon>ecological metagenomes</taxon>
    </lineage>
</organism>
<feature type="non-terminal residue" evidence="9">
    <location>
        <position position="144"/>
    </location>
</feature>
<dbReference type="GO" id="GO:0004823">
    <property type="term" value="F:leucine-tRNA ligase activity"/>
    <property type="evidence" value="ECO:0007669"/>
    <property type="project" value="UniProtKB-EC"/>
</dbReference>
<comment type="caution">
    <text evidence="9">The sequence shown here is derived from an EMBL/GenBank/DDBJ whole genome shotgun (WGS) entry which is preliminary data.</text>
</comment>
<dbReference type="InterPro" id="IPR015413">
    <property type="entry name" value="Methionyl/Leucyl_tRNA_Synth"/>
</dbReference>
<keyword evidence="3" id="KW-0436">Ligase</keyword>
<keyword evidence="6" id="KW-0648">Protein biosynthesis</keyword>
<dbReference type="EC" id="6.1.1.4" evidence="2"/>
<dbReference type="SUPFAM" id="SSF52374">
    <property type="entry name" value="Nucleotidylyl transferase"/>
    <property type="match status" value="1"/>
</dbReference>
<reference evidence="9" key="1">
    <citation type="submission" date="2013-08" db="EMBL/GenBank/DDBJ databases">
        <authorList>
            <person name="Mendez C."/>
            <person name="Richter M."/>
            <person name="Ferrer M."/>
            <person name="Sanchez J."/>
        </authorList>
    </citation>
    <scope>NUCLEOTIDE SEQUENCE</scope>
</reference>
<dbReference type="AlphaFoldDB" id="T0ZW89"/>
<proteinExistence type="inferred from homology"/>
<dbReference type="Pfam" id="PF09334">
    <property type="entry name" value="tRNA-synt_1g"/>
    <property type="match status" value="1"/>
</dbReference>
<dbReference type="GO" id="GO:0006429">
    <property type="term" value="P:leucyl-tRNA aminoacylation"/>
    <property type="evidence" value="ECO:0007669"/>
    <property type="project" value="InterPro"/>
</dbReference>
<evidence type="ECO:0000256" key="5">
    <source>
        <dbReference type="ARBA" id="ARBA00022840"/>
    </source>
</evidence>
<evidence type="ECO:0000256" key="7">
    <source>
        <dbReference type="ARBA" id="ARBA00023146"/>
    </source>
</evidence>